<dbReference type="PANTHER" id="PTHR42879:SF2">
    <property type="entry name" value="3-OXOACYL-[ACYL-CARRIER-PROTEIN] REDUCTASE FABG"/>
    <property type="match status" value="1"/>
</dbReference>
<dbReference type="InterPro" id="IPR011294">
    <property type="entry name" value="3-OHbutyrate_DH"/>
</dbReference>
<dbReference type="InterPro" id="IPR050259">
    <property type="entry name" value="SDR"/>
</dbReference>
<dbReference type="STRING" id="1300345.LF41_2883"/>
<dbReference type="eggNOG" id="COG1028">
    <property type="taxonomic scope" value="Bacteria"/>
</dbReference>
<dbReference type="InterPro" id="IPR002347">
    <property type="entry name" value="SDR_fam"/>
</dbReference>
<dbReference type="PROSITE" id="PS00061">
    <property type="entry name" value="ADH_SHORT"/>
    <property type="match status" value="1"/>
</dbReference>
<dbReference type="AlphaFoldDB" id="A0A0A2WKJ6"/>
<dbReference type="InterPro" id="IPR036291">
    <property type="entry name" value="NAD(P)-bd_dom_sf"/>
</dbReference>
<dbReference type="Proteomes" id="UP000030518">
    <property type="component" value="Unassembled WGS sequence"/>
</dbReference>
<evidence type="ECO:0000256" key="1">
    <source>
        <dbReference type="ARBA" id="ARBA00006484"/>
    </source>
</evidence>
<sequence length="254" mass="26456">MTPRCILITGAGSGIGAGIASELANAGHHLVVTDVALAPAQAVVDAIKAGGGSAEALALDVTSDDSVAAAMAQVSRPIDVLVNNAGLQHVAPLEEFPIAKWDLLVQVMLVGVARLSRAVLPGMRERGFGRIVNIGSIHSLVASPYKSAYVAAKHGLVGFSKVIALETADTDITINTICPTYVKTPLVDKQIADQARTRGIPEDAVVREVMLKPMPKGVFIGFDELAGITAFLMGPHARNITGHTIEVDGGWTVQ</sequence>
<dbReference type="InterPro" id="IPR020904">
    <property type="entry name" value="Sc_DH/Rdtase_CS"/>
</dbReference>
<name>A0A0A2WKJ6_9GAMM</name>
<dbReference type="NCBIfam" id="NF009093">
    <property type="entry name" value="PRK12429.1"/>
    <property type="match status" value="1"/>
</dbReference>
<dbReference type="GO" id="GO:0032787">
    <property type="term" value="P:monocarboxylic acid metabolic process"/>
    <property type="evidence" value="ECO:0007669"/>
    <property type="project" value="UniProtKB-ARBA"/>
</dbReference>
<dbReference type="PATRIC" id="fig|1300345.3.peg.1435"/>
<dbReference type="NCBIfam" id="TIGR01963">
    <property type="entry name" value="PHB_DH"/>
    <property type="match status" value="1"/>
</dbReference>
<dbReference type="Pfam" id="PF00106">
    <property type="entry name" value="adh_short"/>
    <property type="match status" value="1"/>
</dbReference>
<organism evidence="3 4">
    <name type="scientific">Lysobacter dokdonensis DS-58</name>
    <dbReference type="NCBI Taxonomy" id="1300345"/>
    <lineage>
        <taxon>Bacteria</taxon>
        <taxon>Pseudomonadati</taxon>
        <taxon>Pseudomonadota</taxon>
        <taxon>Gammaproteobacteria</taxon>
        <taxon>Lysobacterales</taxon>
        <taxon>Lysobacteraceae</taxon>
        <taxon>Noviluteimonas</taxon>
    </lineage>
</organism>
<dbReference type="EMBL" id="JRKJ01000008">
    <property type="protein sequence ID" value="KGQ19237.1"/>
    <property type="molecule type" value="Genomic_DNA"/>
</dbReference>
<evidence type="ECO:0000313" key="3">
    <source>
        <dbReference type="EMBL" id="KGQ19237.1"/>
    </source>
</evidence>
<comment type="caution">
    <text evidence="3">The sequence shown here is derived from an EMBL/GenBank/DDBJ whole genome shotgun (WGS) entry which is preliminary data.</text>
</comment>
<dbReference type="FunFam" id="3.40.50.720:FF:000084">
    <property type="entry name" value="Short-chain dehydrogenase reductase"/>
    <property type="match status" value="1"/>
</dbReference>
<comment type="similarity">
    <text evidence="1 2">Belongs to the short-chain dehydrogenases/reductases (SDR) family.</text>
</comment>
<dbReference type="PANTHER" id="PTHR42879">
    <property type="entry name" value="3-OXOACYL-(ACYL-CARRIER-PROTEIN) REDUCTASE"/>
    <property type="match status" value="1"/>
</dbReference>
<dbReference type="Gene3D" id="3.40.50.720">
    <property type="entry name" value="NAD(P)-binding Rossmann-like Domain"/>
    <property type="match status" value="1"/>
</dbReference>
<keyword evidence="4" id="KW-1185">Reference proteome</keyword>
<evidence type="ECO:0000256" key="2">
    <source>
        <dbReference type="RuleBase" id="RU000363"/>
    </source>
</evidence>
<dbReference type="SUPFAM" id="SSF51735">
    <property type="entry name" value="NAD(P)-binding Rossmann-fold domains"/>
    <property type="match status" value="1"/>
</dbReference>
<proteinExistence type="inferred from homology"/>
<dbReference type="PRINTS" id="PR00081">
    <property type="entry name" value="GDHRDH"/>
</dbReference>
<gene>
    <name evidence="3" type="ORF">LF41_2883</name>
</gene>
<accession>A0A0A2WKJ6</accession>
<reference evidence="3 4" key="1">
    <citation type="submission" date="2014-09" db="EMBL/GenBank/DDBJ databases">
        <title>Genome sequences of Lysobacter dokdonensis DS-58.</title>
        <authorList>
            <person name="Kim J.F."/>
            <person name="Kwak M.-J."/>
        </authorList>
    </citation>
    <scope>NUCLEOTIDE SEQUENCE [LARGE SCALE GENOMIC DNA]</scope>
    <source>
        <strain evidence="3 4">DS-58</strain>
    </source>
</reference>
<dbReference type="PRINTS" id="PR00080">
    <property type="entry name" value="SDRFAMILY"/>
</dbReference>
<protein>
    <submittedName>
        <fullName evidence="3">3-hydroxybutyrate dehydrogenase</fullName>
    </submittedName>
</protein>
<dbReference type="GO" id="GO:0003858">
    <property type="term" value="F:3-hydroxybutyrate dehydrogenase activity"/>
    <property type="evidence" value="ECO:0007669"/>
    <property type="project" value="InterPro"/>
</dbReference>
<dbReference type="RefSeq" id="WP_036168069.1">
    <property type="nucleotide sequence ID" value="NZ_JRKJ01000008.1"/>
</dbReference>
<evidence type="ECO:0000313" key="4">
    <source>
        <dbReference type="Proteomes" id="UP000030518"/>
    </source>
</evidence>
<dbReference type="OrthoDB" id="9786435at2"/>